<feature type="non-terminal residue" evidence="12">
    <location>
        <position position="1006"/>
    </location>
</feature>
<gene>
    <name evidence="12" type="primary">Ano2</name>
    <name evidence="12" type="ORF">FOF47_R09775</name>
</gene>
<feature type="transmembrane region" description="Helical" evidence="8">
    <location>
        <begin position="531"/>
        <end position="555"/>
    </location>
</feature>
<evidence type="ECO:0000256" key="4">
    <source>
        <dbReference type="ARBA" id="ARBA00022692"/>
    </source>
</evidence>
<reference evidence="12 13" key="1">
    <citation type="submission" date="2019-11" db="EMBL/GenBank/DDBJ databases">
        <authorList>
            <person name="Yang C."/>
            <person name="Li F."/>
        </authorList>
    </citation>
    <scope>NUCLEOTIDE SEQUENCE [LARGE SCALE GENOMIC DNA]</scope>
    <source>
        <strain evidence="12">KB4526</strain>
        <tissue evidence="12">Muscle</tissue>
    </source>
</reference>
<evidence type="ECO:0000256" key="6">
    <source>
        <dbReference type="ARBA" id="ARBA00023136"/>
    </source>
</evidence>
<feature type="transmembrane region" description="Helical" evidence="8">
    <location>
        <begin position="619"/>
        <end position="640"/>
    </location>
</feature>
<feature type="domain" description="Anoctamin dimerisation" evidence="11">
    <location>
        <begin position="93"/>
        <end position="349"/>
    </location>
</feature>
<comment type="caution">
    <text evidence="8">Lacks conserved residue(s) required for the propagation of feature annotation.</text>
</comment>
<keyword evidence="4 8" id="KW-0812">Transmembrane</keyword>
<dbReference type="PANTHER" id="PTHR12308:SF20">
    <property type="entry name" value="ANOCTAMIN-2"/>
    <property type="match status" value="1"/>
</dbReference>
<feature type="compositionally biased region" description="Low complexity" evidence="9">
    <location>
        <begin position="59"/>
        <end position="69"/>
    </location>
</feature>
<feature type="region of interest" description="Disordered" evidence="9">
    <location>
        <begin position="964"/>
        <end position="1006"/>
    </location>
</feature>
<feature type="domain" description="Anoctamin transmembrane" evidence="10">
    <location>
        <begin position="352"/>
        <end position="945"/>
    </location>
</feature>
<accession>A0A6G1B5E0</accession>
<dbReference type="Pfam" id="PF16178">
    <property type="entry name" value="Anoct_dimer"/>
    <property type="match status" value="1"/>
</dbReference>
<evidence type="ECO:0000256" key="2">
    <source>
        <dbReference type="ARBA" id="ARBA00009671"/>
    </source>
</evidence>
<feature type="compositionally biased region" description="Low complexity" evidence="9">
    <location>
        <begin position="981"/>
        <end position="1006"/>
    </location>
</feature>
<feature type="compositionally biased region" description="Low complexity" evidence="9">
    <location>
        <begin position="9"/>
        <end position="21"/>
    </location>
</feature>
<keyword evidence="13" id="KW-1185">Reference proteome</keyword>
<dbReference type="InterPro" id="IPR007632">
    <property type="entry name" value="Anoctamin"/>
</dbReference>
<dbReference type="InterPro" id="IPR049452">
    <property type="entry name" value="Anoctamin_TM"/>
</dbReference>
<keyword evidence="3" id="KW-1003">Cell membrane</keyword>
<feature type="non-terminal residue" evidence="12">
    <location>
        <position position="1"/>
    </location>
</feature>
<feature type="transmembrane region" description="Helical" evidence="8">
    <location>
        <begin position="751"/>
        <end position="774"/>
    </location>
</feature>
<comment type="caution">
    <text evidence="12">The sequence shown here is derived from an EMBL/GenBank/DDBJ whole genome shotgun (WGS) entry which is preliminary data.</text>
</comment>
<feature type="transmembrane region" description="Helical" evidence="8">
    <location>
        <begin position="910"/>
        <end position="931"/>
    </location>
</feature>
<dbReference type="GO" id="GO:0005886">
    <property type="term" value="C:plasma membrane"/>
    <property type="evidence" value="ECO:0007669"/>
    <property type="project" value="UniProtKB-SubCell"/>
</dbReference>
<feature type="transmembrane region" description="Helical" evidence="8">
    <location>
        <begin position="363"/>
        <end position="387"/>
    </location>
</feature>
<name>A0A6G1B5E0_CROCR</name>
<dbReference type="EMBL" id="VOAJ01002526">
    <property type="protein sequence ID" value="KAF0882743.1"/>
    <property type="molecule type" value="Genomic_DNA"/>
</dbReference>
<evidence type="ECO:0000313" key="12">
    <source>
        <dbReference type="EMBL" id="KAF0882743.1"/>
    </source>
</evidence>
<keyword evidence="6 8" id="KW-0472">Membrane</keyword>
<evidence type="ECO:0000259" key="10">
    <source>
        <dbReference type="Pfam" id="PF04547"/>
    </source>
</evidence>
<evidence type="ECO:0000256" key="3">
    <source>
        <dbReference type="ARBA" id="ARBA00022475"/>
    </source>
</evidence>
<sequence length="1006" mass="113854">LSFPLTDIPLLPGSPRRLSPRAVARGAQGPKRGQQYLKVPGSQAPGLQASSDRDPDSGPPSSGGSSCGSLVINNYLDANEPVSSEARLSRMHFHDNQRKVDYVLAYHYRKRGVHPGHGSPGHSLAIVSNGETGKEPHAGGHGDIELGPLDALEEERKEQREEFEHKLMEAGLELEKDVESKSQGSIFVRIHAPWQVLAREAEFLKIKVPTKKMYEIKSEGSIAKKFNELLQKLSSPLKPRVPDHSNNKMKNLSYPFSREKMYLYNIQDKDTFFDNATRSRIVHEILKRTACSRANNTMGINSLIANNIYEAAYPLHDGEYDSPGDDTNDRKLLYQEWARYGVFYKFQPIDLIRKYFGEKIGLYFAWLGLYTSFLIPSSVIGVIVFLYGCATIEEDIPSKEMCDQQNAFTMCPLCDKSCDYWNLSSACGTAKASHLFDNPATVFFSIFMALWATMFLENWKRLQMRLGYFWDLTGIEEEEEHSRPEYESKVREKMLKASGKSVVQKLGTNMAEEEDEDDEDKLNWKDRFPGYLMNFASILFMIALTFSIVFGVIVYRITTAAALSLNKATRSNVRVTVTATAVIINLVVILILDEIYGAVATWLTKIEVPKTEQTFEERLILKAFLLKFVNAYSPIFYVAFFKGRFVGRPGSYVYVFDGYRMEEASIATSCAPGGCLMELCIQLSIIMLGKQLIQNNIFEIGVPKLKKLLRKLKDETQPGETDSAHSKHPEQWDLDYSLEPYTGLTPEYMEMIIQFGFVTLFVASFPLAPVFALLNNVIEVRLDAKKFVTELRRPDAVRTKDIGIWFDILSGIGKFSVISNAFVIAITSDFIPRLVYQYAYSHNGTLHGFVNHTLSFFNVSQLMEGTQPENSQFDQEVQFCSRFKDYREPPWAPNPYEFSKQYWSILSARLAFVIIFQNLVMFLSVLVDWMIPDIPTDISDQIKKEKGLLVDFFLKEEHEKLKLMDEPAPRSLGGGRRSRSRAASSAPSGRSQQGSIASSASQHTNV</sequence>
<proteinExistence type="inferred from homology"/>
<dbReference type="AlphaFoldDB" id="A0A6G1B5E0"/>
<keyword evidence="7" id="KW-0325">Glycoprotein</keyword>
<evidence type="ECO:0000256" key="8">
    <source>
        <dbReference type="RuleBase" id="RU280814"/>
    </source>
</evidence>
<comment type="subcellular location">
    <subcellularLocation>
        <location evidence="1">Cell membrane</location>
        <topology evidence="1">Multi-pass membrane protein</topology>
    </subcellularLocation>
    <subcellularLocation>
        <location evidence="8">Membrane</location>
        <topology evidence="8">Multi-pass membrane protein</topology>
    </subcellularLocation>
</comment>
<evidence type="ECO:0000259" key="11">
    <source>
        <dbReference type="Pfam" id="PF16178"/>
    </source>
</evidence>
<dbReference type="PANTHER" id="PTHR12308">
    <property type="entry name" value="ANOCTAMIN"/>
    <property type="match status" value="1"/>
</dbReference>
<dbReference type="GO" id="GO:0046983">
    <property type="term" value="F:protein dimerization activity"/>
    <property type="evidence" value="ECO:0007669"/>
    <property type="project" value="InterPro"/>
</dbReference>
<evidence type="ECO:0000256" key="5">
    <source>
        <dbReference type="ARBA" id="ARBA00022989"/>
    </source>
</evidence>
<comment type="similarity">
    <text evidence="2 8">Belongs to the anoctamin family.</text>
</comment>
<dbReference type="InterPro" id="IPR032394">
    <property type="entry name" value="Anoct_dimer"/>
</dbReference>
<evidence type="ECO:0000256" key="9">
    <source>
        <dbReference type="SAM" id="MobiDB-lite"/>
    </source>
</evidence>
<feature type="compositionally biased region" description="Basic and acidic residues" evidence="9">
    <location>
        <begin position="132"/>
        <end position="144"/>
    </location>
</feature>
<dbReference type="GO" id="GO:0005229">
    <property type="term" value="F:intracellularly calcium-gated chloride channel activity"/>
    <property type="evidence" value="ECO:0007669"/>
    <property type="project" value="TreeGrafter"/>
</dbReference>
<organism evidence="12 13">
    <name type="scientific">Crocuta crocuta</name>
    <name type="common">Spotted hyena</name>
    <dbReference type="NCBI Taxonomy" id="9678"/>
    <lineage>
        <taxon>Eukaryota</taxon>
        <taxon>Metazoa</taxon>
        <taxon>Chordata</taxon>
        <taxon>Craniata</taxon>
        <taxon>Vertebrata</taxon>
        <taxon>Euteleostomi</taxon>
        <taxon>Mammalia</taxon>
        <taxon>Eutheria</taxon>
        <taxon>Laurasiatheria</taxon>
        <taxon>Carnivora</taxon>
        <taxon>Feliformia</taxon>
        <taxon>Hyaenidae</taxon>
        <taxon>Crocuta</taxon>
    </lineage>
</organism>
<dbReference type="Proteomes" id="UP000475037">
    <property type="component" value="Unassembled WGS sequence"/>
</dbReference>
<feature type="transmembrane region" description="Helical" evidence="8">
    <location>
        <begin position="575"/>
        <end position="599"/>
    </location>
</feature>
<feature type="region of interest" description="Disordered" evidence="9">
    <location>
        <begin position="1"/>
        <end position="69"/>
    </location>
</feature>
<evidence type="ECO:0000313" key="13">
    <source>
        <dbReference type="Proteomes" id="UP000475037"/>
    </source>
</evidence>
<dbReference type="Pfam" id="PF04547">
    <property type="entry name" value="Anoctamin"/>
    <property type="match status" value="1"/>
</dbReference>
<protein>
    <recommendedName>
        <fullName evidence="8">Anoctamin</fullName>
    </recommendedName>
</protein>
<keyword evidence="5 8" id="KW-1133">Transmembrane helix</keyword>
<evidence type="ECO:0000256" key="7">
    <source>
        <dbReference type="ARBA" id="ARBA00023180"/>
    </source>
</evidence>
<feature type="region of interest" description="Disordered" evidence="9">
    <location>
        <begin position="113"/>
        <end position="147"/>
    </location>
</feature>
<evidence type="ECO:0000256" key="1">
    <source>
        <dbReference type="ARBA" id="ARBA00004651"/>
    </source>
</evidence>